<name>A0ACC1M496_9FUNG</name>
<protein>
    <submittedName>
        <fullName evidence="1">Uncharacterized protein</fullName>
    </submittedName>
</protein>
<organism evidence="1 2">
    <name type="scientific">Coemansia aciculifera</name>
    <dbReference type="NCBI Taxonomy" id="417176"/>
    <lineage>
        <taxon>Eukaryota</taxon>
        <taxon>Fungi</taxon>
        <taxon>Fungi incertae sedis</taxon>
        <taxon>Zoopagomycota</taxon>
        <taxon>Kickxellomycotina</taxon>
        <taxon>Kickxellomycetes</taxon>
        <taxon>Kickxellales</taxon>
        <taxon>Kickxellaceae</taxon>
        <taxon>Coemansia</taxon>
    </lineage>
</organism>
<accession>A0ACC1M496</accession>
<reference evidence="1" key="1">
    <citation type="submission" date="2022-07" db="EMBL/GenBank/DDBJ databases">
        <title>Phylogenomic reconstructions and comparative analyses of Kickxellomycotina fungi.</title>
        <authorList>
            <person name="Reynolds N.K."/>
            <person name="Stajich J.E."/>
            <person name="Barry K."/>
            <person name="Grigoriev I.V."/>
            <person name="Crous P."/>
            <person name="Smith M.E."/>
        </authorList>
    </citation>
    <scope>NUCLEOTIDE SEQUENCE</scope>
    <source>
        <strain evidence="1">CBS 190363</strain>
    </source>
</reference>
<proteinExistence type="predicted"/>
<keyword evidence="2" id="KW-1185">Reference proteome</keyword>
<evidence type="ECO:0000313" key="1">
    <source>
        <dbReference type="EMBL" id="KAJ2895903.1"/>
    </source>
</evidence>
<gene>
    <name evidence="1" type="ORF">IWW38_002178</name>
</gene>
<comment type="caution">
    <text evidence="1">The sequence shown here is derived from an EMBL/GenBank/DDBJ whole genome shotgun (WGS) entry which is preliminary data.</text>
</comment>
<dbReference type="EMBL" id="JANBVB010000245">
    <property type="protein sequence ID" value="KAJ2895903.1"/>
    <property type="molecule type" value="Genomic_DNA"/>
</dbReference>
<dbReference type="Proteomes" id="UP001139981">
    <property type="component" value="Unassembled WGS sequence"/>
</dbReference>
<evidence type="ECO:0000313" key="2">
    <source>
        <dbReference type="Proteomes" id="UP001139981"/>
    </source>
</evidence>
<sequence>MGNRASTGARETPNKSAGECAAGTATIDMLCLLYPVILDVYGREAAPAEFCSACALAVDYPLFAGAMVRLLFSMQLFLRTPSLSAAVGRHTGAALFYLDLFEHMIDRMEPEVLEQLVVLPAARFLVEKEYPGPAWFESAHALVLAVLEIPALPQMAVVSEKVALWYGALVLDMYPDYSISAILLHISYTASARITKSPQVAWDLVTVLLCKADKYQEDRARCW</sequence>